<feature type="domain" description="PLD phosphodiesterase" evidence="14">
    <location>
        <begin position="217"/>
        <end position="244"/>
    </location>
</feature>
<feature type="domain" description="PLD phosphodiesterase" evidence="14">
    <location>
        <begin position="398"/>
        <end position="425"/>
    </location>
</feature>
<dbReference type="RefSeq" id="WP_057768865.1">
    <property type="nucleotide sequence ID" value="NZ_JQAT01000002.1"/>
</dbReference>
<comment type="caution">
    <text evidence="12">Lacks conserved residue(s) required for the propagation of feature annotation.</text>
</comment>
<keyword evidence="17" id="KW-1185">Reference proteome</keyword>
<name>A0A0R2FVS2_9LACO</name>
<evidence type="ECO:0000256" key="11">
    <source>
        <dbReference type="ARBA" id="ARBA00023264"/>
    </source>
</evidence>
<keyword evidence="6" id="KW-0677">Repeat</keyword>
<comment type="function">
    <text evidence="12">Catalyzes the reversible phosphatidyl group transfer from one phosphatidylglycerol molecule to another to form cardiolipin (CL) (diphosphatidylglycerol) and glycerol.</text>
</comment>
<evidence type="ECO:0000256" key="7">
    <source>
        <dbReference type="ARBA" id="ARBA00022989"/>
    </source>
</evidence>
<keyword evidence="9 12" id="KW-0472">Membrane</keyword>
<dbReference type="InterPro" id="IPR025202">
    <property type="entry name" value="PLD-like_dom"/>
</dbReference>
<feature type="active site" evidence="12">
    <location>
        <position position="222"/>
    </location>
</feature>
<dbReference type="InterPro" id="IPR030874">
    <property type="entry name" value="Cardiolipin_synth_Firmi"/>
</dbReference>
<dbReference type="PANTHER" id="PTHR21248:SF22">
    <property type="entry name" value="PHOSPHOLIPASE D"/>
    <property type="match status" value="1"/>
</dbReference>
<dbReference type="PROSITE" id="PS50035">
    <property type="entry name" value="PLD"/>
    <property type="match status" value="2"/>
</dbReference>
<evidence type="ECO:0000313" key="15">
    <source>
        <dbReference type="EMBL" id="KRN28989.1"/>
    </source>
</evidence>
<protein>
    <recommendedName>
        <fullName evidence="12 13">Cardiolipin synthase</fullName>
        <shortName evidence="12">CL synthase</shortName>
        <ecNumber evidence="12 13">2.7.8.-</ecNumber>
    </recommendedName>
</protein>
<dbReference type="AlphaFoldDB" id="A0A0R2FVS2"/>
<organism evidence="15 18">
    <name type="scientific">Lactobacillus selangorensis</name>
    <dbReference type="NCBI Taxonomy" id="81857"/>
    <lineage>
        <taxon>Bacteria</taxon>
        <taxon>Bacillati</taxon>
        <taxon>Bacillota</taxon>
        <taxon>Bacilli</taxon>
        <taxon>Lactobacillales</taxon>
        <taxon>Lactobacillaceae</taxon>
        <taxon>Lactobacillus</taxon>
    </lineage>
</organism>
<feature type="active site" evidence="12">
    <location>
        <position position="403"/>
    </location>
</feature>
<dbReference type="GO" id="GO:0032049">
    <property type="term" value="P:cardiolipin biosynthetic process"/>
    <property type="evidence" value="ECO:0007669"/>
    <property type="project" value="UniProtKB-UniRule"/>
</dbReference>
<gene>
    <name evidence="15" type="ORF">IV38_GL001202</name>
    <name evidence="16" type="ORF">IV40_GL000651</name>
</gene>
<evidence type="ECO:0000313" key="18">
    <source>
        <dbReference type="Proteomes" id="UP000051751"/>
    </source>
</evidence>
<dbReference type="InterPro" id="IPR001736">
    <property type="entry name" value="PLipase_D/transphosphatidylase"/>
</dbReference>
<evidence type="ECO:0000259" key="14">
    <source>
        <dbReference type="PROSITE" id="PS50035"/>
    </source>
</evidence>
<sequence length="485" mass="56165">MSIFNWILLAIIFFNTLAAVITVFRKPRDIAATWAWLLVLILLPIFGFLLYSFTGRGMGRQKIYHIQGQDRVGLEQLFEMQQHDNVGMKRQDSDSITDSANQLIQLFRTLDKAPLTRRNHIDLFTDGETLFKKMFAEIDQATESVHVEFYTIYPDELGTQFLHLIEKKAQQGVQVRVLYDAFGSHGTTKKWFKKFESYGGQDATFVTSHNSLTKSRLNYHDHRKNVVIDGKIGYTGGFNIGDQYVGRKKKFGYWRDTHLRMVGTGVLALQMHFMMDWNASVRPQEEVHYQAQYFPHPPKIKDATTNLQVVTSGPVAGVLPIRDGYIRMISMAKRSIWIQSPYLVPDESVLSALCIAASAGVDVRIMIPDMPDHPFIYRATQYYAQILFGRGVHIYIYQNGFIHAKTVVMDDQIVSIGSANQDIRSYKLNFEINTFMYDRKIARKQTHIFEKDMFYSRELTQEDIDNQSEWLRFKQRFSRLLSPVL</sequence>
<evidence type="ECO:0000256" key="3">
    <source>
        <dbReference type="ARBA" id="ARBA00022516"/>
    </source>
</evidence>
<keyword evidence="10 12" id="KW-0594">Phospholipid biosynthesis</keyword>
<dbReference type="NCBIfam" id="TIGR04265">
    <property type="entry name" value="bac_cardiolipin"/>
    <property type="match status" value="1"/>
</dbReference>
<dbReference type="EC" id="2.7.8.-" evidence="12 13"/>
<dbReference type="EMBL" id="JQAZ01000002">
    <property type="protein sequence ID" value="KRN32601.1"/>
    <property type="molecule type" value="Genomic_DNA"/>
</dbReference>
<accession>A0A0R2FVS2</accession>
<evidence type="ECO:0000256" key="4">
    <source>
        <dbReference type="ARBA" id="ARBA00022679"/>
    </source>
</evidence>
<evidence type="ECO:0000256" key="13">
    <source>
        <dbReference type="NCBIfam" id="TIGR04265"/>
    </source>
</evidence>
<dbReference type="Pfam" id="PF13396">
    <property type="entry name" value="PLDc_N"/>
    <property type="match status" value="1"/>
</dbReference>
<feature type="transmembrane region" description="Helical" evidence="12">
    <location>
        <begin position="34"/>
        <end position="53"/>
    </location>
</feature>
<dbReference type="Proteomes" id="UP000051751">
    <property type="component" value="Unassembled WGS sequence"/>
</dbReference>
<feature type="active site" evidence="12">
    <location>
        <position position="224"/>
    </location>
</feature>
<comment type="similarity">
    <text evidence="12">Belongs to the phospholipase D family. Cardiolipin synthase subfamily.</text>
</comment>
<dbReference type="SMART" id="SM00155">
    <property type="entry name" value="PLDc"/>
    <property type="match status" value="2"/>
</dbReference>
<evidence type="ECO:0000313" key="16">
    <source>
        <dbReference type="EMBL" id="KRN32601.1"/>
    </source>
</evidence>
<comment type="subcellular location">
    <subcellularLocation>
        <location evidence="1 12">Cell membrane</location>
        <topology evidence="1 12">Multi-pass membrane protein</topology>
    </subcellularLocation>
</comment>
<evidence type="ECO:0000313" key="17">
    <source>
        <dbReference type="Proteomes" id="UP000051645"/>
    </source>
</evidence>
<keyword evidence="11 12" id="KW-1208">Phospholipid metabolism</keyword>
<evidence type="ECO:0000256" key="5">
    <source>
        <dbReference type="ARBA" id="ARBA00022692"/>
    </source>
</evidence>
<keyword evidence="5 12" id="KW-0812">Transmembrane</keyword>
<evidence type="ECO:0000256" key="9">
    <source>
        <dbReference type="ARBA" id="ARBA00023136"/>
    </source>
</evidence>
<dbReference type="CDD" id="cd09112">
    <property type="entry name" value="PLDc_CLS_2"/>
    <property type="match status" value="1"/>
</dbReference>
<dbReference type="OrthoDB" id="9762009at2"/>
<dbReference type="SUPFAM" id="SSF56024">
    <property type="entry name" value="Phospholipase D/nuclease"/>
    <property type="match status" value="2"/>
</dbReference>
<keyword evidence="8 12" id="KW-0443">Lipid metabolism</keyword>
<dbReference type="STRING" id="81857.IV38_GL001202"/>
<dbReference type="Gene3D" id="3.30.870.10">
    <property type="entry name" value="Endonuclease Chain A"/>
    <property type="match status" value="2"/>
</dbReference>
<dbReference type="InterPro" id="IPR022924">
    <property type="entry name" value="Cardiolipin_synthase"/>
</dbReference>
<evidence type="ECO:0000256" key="2">
    <source>
        <dbReference type="ARBA" id="ARBA00022475"/>
    </source>
</evidence>
<feature type="active site" evidence="12">
    <location>
        <position position="229"/>
    </location>
</feature>
<keyword evidence="3 12" id="KW-0444">Lipid biosynthesis</keyword>
<dbReference type="GO" id="GO:0005886">
    <property type="term" value="C:plasma membrane"/>
    <property type="evidence" value="ECO:0007669"/>
    <property type="project" value="UniProtKB-SubCell"/>
</dbReference>
<evidence type="ECO:0000256" key="1">
    <source>
        <dbReference type="ARBA" id="ARBA00004651"/>
    </source>
</evidence>
<dbReference type="EMBL" id="JQAT01000002">
    <property type="protein sequence ID" value="KRN28989.1"/>
    <property type="molecule type" value="Genomic_DNA"/>
</dbReference>
<dbReference type="Pfam" id="PF13091">
    <property type="entry name" value="PLDc_2"/>
    <property type="match status" value="2"/>
</dbReference>
<comment type="caution">
    <text evidence="15">The sequence shown here is derived from an EMBL/GenBank/DDBJ whole genome shotgun (WGS) entry which is preliminary data.</text>
</comment>
<evidence type="ECO:0000256" key="10">
    <source>
        <dbReference type="ARBA" id="ARBA00023209"/>
    </source>
</evidence>
<dbReference type="Proteomes" id="UP000051645">
    <property type="component" value="Unassembled WGS sequence"/>
</dbReference>
<dbReference type="PATRIC" id="fig|81857.3.peg.1208"/>
<evidence type="ECO:0000256" key="8">
    <source>
        <dbReference type="ARBA" id="ARBA00023098"/>
    </source>
</evidence>
<dbReference type="InterPro" id="IPR027379">
    <property type="entry name" value="CLS_N"/>
</dbReference>
<keyword evidence="7 12" id="KW-1133">Transmembrane helix</keyword>
<evidence type="ECO:0000256" key="12">
    <source>
        <dbReference type="HAMAP-Rule" id="MF_01916"/>
    </source>
</evidence>
<proteinExistence type="inferred from homology"/>
<feature type="active site" evidence="12">
    <location>
        <position position="405"/>
    </location>
</feature>
<evidence type="ECO:0000256" key="6">
    <source>
        <dbReference type="ARBA" id="ARBA00022737"/>
    </source>
</evidence>
<comment type="catalytic activity">
    <reaction evidence="12">
        <text>2 a 1,2-diacyl-sn-glycero-3-phospho-(1'-sn-glycerol) = a cardiolipin + glycerol</text>
        <dbReference type="Rhea" id="RHEA:31451"/>
        <dbReference type="ChEBI" id="CHEBI:17754"/>
        <dbReference type="ChEBI" id="CHEBI:62237"/>
        <dbReference type="ChEBI" id="CHEBI:64716"/>
    </reaction>
</comment>
<dbReference type="GO" id="GO:0008808">
    <property type="term" value="F:cardiolipin synthase activity"/>
    <property type="evidence" value="ECO:0007669"/>
    <property type="project" value="UniProtKB-UniRule"/>
</dbReference>
<dbReference type="HAMAP" id="MF_01916">
    <property type="entry name" value="Cardiolipin_synth_Cls"/>
    <property type="match status" value="1"/>
</dbReference>
<feature type="active site" evidence="12">
    <location>
        <position position="410"/>
    </location>
</feature>
<dbReference type="PANTHER" id="PTHR21248">
    <property type="entry name" value="CARDIOLIPIN SYNTHASE"/>
    <property type="match status" value="1"/>
</dbReference>
<keyword evidence="4 12" id="KW-0808">Transferase</keyword>
<reference evidence="17 18" key="1">
    <citation type="journal article" date="2015" name="Genome Announc.">
        <title>Expanding the biotechnology potential of lactobacilli through comparative genomics of 213 strains and associated genera.</title>
        <authorList>
            <person name="Sun Z."/>
            <person name="Harris H.M."/>
            <person name="McCann A."/>
            <person name="Guo C."/>
            <person name="Argimon S."/>
            <person name="Zhang W."/>
            <person name="Yang X."/>
            <person name="Jeffery I.B."/>
            <person name="Cooney J.C."/>
            <person name="Kagawa T.F."/>
            <person name="Liu W."/>
            <person name="Song Y."/>
            <person name="Salvetti E."/>
            <person name="Wrobel A."/>
            <person name="Rasinkangas P."/>
            <person name="Parkhill J."/>
            <person name="Rea M.C."/>
            <person name="O'Sullivan O."/>
            <person name="Ritari J."/>
            <person name="Douillard F.P."/>
            <person name="Paul Ross R."/>
            <person name="Yang R."/>
            <person name="Briner A.E."/>
            <person name="Felis G.E."/>
            <person name="de Vos W.M."/>
            <person name="Barrangou R."/>
            <person name="Klaenhammer T.R."/>
            <person name="Caufield P.W."/>
            <person name="Cui Y."/>
            <person name="Zhang H."/>
            <person name="O'Toole P.W."/>
        </authorList>
    </citation>
    <scope>NUCLEOTIDE SEQUENCE [LARGE SCALE GENOMIC DNA]</scope>
    <source>
        <strain evidence="15 18">ATCC BAA-66</strain>
        <strain evidence="16 17">DSM 13344</strain>
    </source>
</reference>
<dbReference type="CDD" id="cd09110">
    <property type="entry name" value="PLDc_CLS_1"/>
    <property type="match status" value="1"/>
</dbReference>
<keyword evidence="2 12" id="KW-1003">Cell membrane</keyword>